<dbReference type="PANTHER" id="PTHR33121:SF19">
    <property type="entry name" value="CYCLIC DI-GMP PHOSPHODIESTERASE PA2567"/>
    <property type="match status" value="1"/>
</dbReference>
<dbReference type="Proteomes" id="UP000823790">
    <property type="component" value="Unassembled WGS sequence"/>
</dbReference>
<dbReference type="RefSeq" id="WP_209614911.1">
    <property type="nucleotide sequence ID" value="NZ_JAGJRS010000004.1"/>
</dbReference>
<dbReference type="InterPro" id="IPR029016">
    <property type="entry name" value="GAF-like_dom_sf"/>
</dbReference>
<dbReference type="InterPro" id="IPR000160">
    <property type="entry name" value="GGDEF_dom"/>
</dbReference>
<dbReference type="PROSITE" id="PS50883">
    <property type="entry name" value="EAL"/>
    <property type="match status" value="1"/>
</dbReference>
<dbReference type="InterPro" id="IPR029787">
    <property type="entry name" value="Nucleotide_cyclase"/>
</dbReference>
<dbReference type="EMBL" id="JAGJRS010000004">
    <property type="protein sequence ID" value="MBP1473020.1"/>
    <property type="molecule type" value="Genomic_DNA"/>
</dbReference>
<comment type="caution">
    <text evidence="2">The sequence shown here is derived from an EMBL/GenBank/DDBJ whole genome shotgun (WGS) entry which is preliminary data.</text>
</comment>
<gene>
    <name evidence="2" type="ORF">J7I44_01835</name>
</gene>
<dbReference type="SUPFAM" id="SSF55073">
    <property type="entry name" value="Nucleotide cyclase"/>
    <property type="match status" value="1"/>
</dbReference>
<evidence type="ECO:0000259" key="1">
    <source>
        <dbReference type="PROSITE" id="PS50883"/>
    </source>
</evidence>
<feature type="domain" description="EAL" evidence="1">
    <location>
        <begin position="343"/>
        <end position="596"/>
    </location>
</feature>
<dbReference type="SMART" id="SM00267">
    <property type="entry name" value="GGDEF"/>
    <property type="match status" value="1"/>
</dbReference>
<dbReference type="InterPro" id="IPR043128">
    <property type="entry name" value="Rev_trsase/Diguanyl_cyclase"/>
</dbReference>
<dbReference type="SMART" id="SM00052">
    <property type="entry name" value="EAL"/>
    <property type="match status" value="1"/>
</dbReference>
<dbReference type="Pfam" id="PF00990">
    <property type="entry name" value="GGDEF"/>
    <property type="match status" value="1"/>
</dbReference>
<dbReference type="PANTHER" id="PTHR33121">
    <property type="entry name" value="CYCLIC DI-GMP PHOSPHODIESTERASE PDEF"/>
    <property type="match status" value="1"/>
</dbReference>
<evidence type="ECO:0000313" key="3">
    <source>
        <dbReference type="Proteomes" id="UP000823790"/>
    </source>
</evidence>
<dbReference type="InterPro" id="IPR035919">
    <property type="entry name" value="EAL_sf"/>
</dbReference>
<accession>A0ABS4DIZ3</accession>
<dbReference type="Pfam" id="PF00563">
    <property type="entry name" value="EAL"/>
    <property type="match status" value="1"/>
</dbReference>
<dbReference type="Gene3D" id="3.30.70.270">
    <property type="match status" value="1"/>
</dbReference>
<reference evidence="2 3" key="1">
    <citation type="submission" date="2021-04" db="EMBL/GenBank/DDBJ databases">
        <authorList>
            <person name="Huq M.A."/>
        </authorList>
    </citation>
    <scope>NUCLEOTIDE SEQUENCE [LARGE SCALE GENOMIC DNA]</scope>
    <source>
        <strain evidence="2 3">MAH-13</strain>
    </source>
</reference>
<dbReference type="SUPFAM" id="SSF141868">
    <property type="entry name" value="EAL domain-like"/>
    <property type="match status" value="1"/>
</dbReference>
<dbReference type="Gene3D" id="3.30.450.40">
    <property type="match status" value="1"/>
</dbReference>
<organism evidence="2 3">
    <name type="scientific">Frateuria flava</name>
    <dbReference type="NCBI Taxonomy" id="2821489"/>
    <lineage>
        <taxon>Bacteria</taxon>
        <taxon>Pseudomonadati</taxon>
        <taxon>Pseudomonadota</taxon>
        <taxon>Gammaproteobacteria</taxon>
        <taxon>Lysobacterales</taxon>
        <taxon>Rhodanobacteraceae</taxon>
        <taxon>Frateuria</taxon>
    </lineage>
</organism>
<dbReference type="CDD" id="cd01948">
    <property type="entry name" value="EAL"/>
    <property type="match status" value="1"/>
</dbReference>
<dbReference type="InterPro" id="IPR001633">
    <property type="entry name" value="EAL_dom"/>
</dbReference>
<keyword evidence="3" id="KW-1185">Reference proteome</keyword>
<proteinExistence type="predicted"/>
<dbReference type="InterPro" id="IPR050706">
    <property type="entry name" value="Cyclic-di-GMP_PDE-like"/>
</dbReference>
<sequence>MHTTVEHALEATALDGAFAASDDTGPLAAGDHYTVPGFDSVAHLAAASLGVAMVALVLDSGSAYWYSRDAGPRAPHVLHPLYLEAARRGAGQVLPDIAADARYRDTPPLTGPSPTTLRFFACEPVFTLSGRHVGALCVMDHAPRSGLDEAGLAALRNAARLAGAGVVLGSYLGRTDPVTQLPHRSAFFEDLRSRHKNGAQRAWLIAIEVAPVERFNAFVRAMGFPYADELMRAVAARVLDWMPPRTNLYQVGVTRFAAVLPDGDKPLETTQLDALVARLRTPFDCLDIPLTLQPGIGLLDLDVRQLDGADPLRQVMSASYAAQRNPRGWALYERSQDERHQQEFFLVTELAAALTERTELYLHYQPRVRLSDGRCIAMEALARWRHPTLGEVPPGQFVPLAERAGLMRSLTGWVLDHGVAQLAAWRRAGCDVGLSLNISNADFDADLVTRLQDVATRYGVDPGTLELEFTETTLMAHNDATRRHLAAVRELGAGIAIDDFGTGYSNLASLRQMPATCLKIDQSFVRAMDASRHDAAIVRSTAALAHDLGFRVVVEGVETRRIYDAVRRMDCDEVQGYFVSRPLPAAAVPPWLERTAEWHQRDDEGGP</sequence>
<evidence type="ECO:0000313" key="2">
    <source>
        <dbReference type="EMBL" id="MBP1473020.1"/>
    </source>
</evidence>
<name>A0ABS4DIZ3_9GAMM</name>
<dbReference type="Gene3D" id="3.20.20.450">
    <property type="entry name" value="EAL domain"/>
    <property type="match status" value="1"/>
</dbReference>
<dbReference type="SUPFAM" id="SSF55781">
    <property type="entry name" value="GAF domain-like"/>
    <property type="match status" value="1"/>
</dbReference>
<protein>
    <submittedName>
        <fullName evidence="2">GGDEF domain-containing protein</fullName>
    </submittedName>
</protein>